<dbReference type="Proteomes" id="UP000730481">
    <property type="component" value="Unassembled WGS sequence"/>
</dbReference>
<dbReference type="CDD" id="cd02440">
    <property type="entry name" value="AdoMet_MTases"/>
    <property type="match status" value="1"/>
</dbReference>
<evidence type="ECO:0000313" key="6">
    <source>
        <dbReference type="Proteomes" id="UP000730481"/>
    </source>
</evidence>
<accession>A0A9P5E037</accession>
<feature type="compositionally biased region" description="Low complexity" evidence="2">
    <location>
        <begin position="504"/>
        <end position="514"/>
    </location>
</feature>
<dbReference type="InterPro" id="IPR036864">
    <property type="entry name" value="Zn2-C6_fun-type_DNA-bd_sf"/>
</dbReference>
<proteinExistence type="predicted"/>
<keyword evidence="6" id="KW-1185">Reference proteome</keyword>
<dbReference type="InterPro" id="IPR023149">
    <property type="entry name" value="Trans_acon_MeTrfase_C"/>
</dbReference>
<dbReference type="Gene3D" id="3.40.50.150">
    <property type="entry name" value="Vaccinia Virus protein VP39"/>
    <property type="match status" value="1"/>
</dbReference>
<sequence>MSRVASLSRRYLLTSFTQPKRYFSATMASSKDTWSAEQYVKFLKDRTRPSTDLLARVPNTSPKRVVDVGCGPGNSTAVLTERYPNAHVSGFDSSADMIKKAKQVLPGVSFEVADLLTYKPEEPVDVLFSNAVFQWLPNGKRIEIVRQLFEHVAPGGSLAFQVPYNLQEPSHASMRETADTPNMPWSEKLKAANISRDQFPSPTEIWDGLKHLCSDLDIWQTTYMHVMENHEGIVEWVKGTGLRPYIDPLDESERKAFIECYLTAVASGLVIIDNAWPQVSETLSTRSLASEASPLLTESNTDEAKRVQDEARSALRQKYPTLVDVDAINILRVFGAMREARLEIAELCISISFPLVILQCRSLSNLLASLSAFDDQGKVPEMTWYSRKLSILGKLEEGFDYSWRIQWIHVFDRWMSHTKDHEWLTEKVSDLRNNIAHIRPIYLSVKEAFVEIDKMAGTSLVDLLSSIQVAFDMFELNLAECTAKANELRSEQERPKHLSPFVNSSGAQSWSSGSNLPSGGIVQRTSFGRDNNTTAAHVENGSTEPKENRLTKLRQRLTINRERDENHWTSLFGLTRSPVVLILAAAMPPTIYSTILCGTPDALPALDSNFYSTISQFISSLAGLYVIVKPLFNRNKKDEIKTSFPKTFYTMLVLSLLTSLTSAVTYAWSPAASIPLAGEDDQKSPALSDGAREWKWLDGDAGIKKSDIKITLGYETNCMADRDENSPALEAHGSDEGPPSKRQRGFIARQACEYCRQKKTRCDEDFPCGLSTRNEASLGMIVNILRRIEGKIDDSKSSDPNHTEPRSIATALRPFNPRSPANSSEVLGVPSFLRRETIESPSDPNPAISFSAHQVLFWPAIQAALPESVKLMCQMQGATYSTRLEASRPTLPHAASVDMPSDWLSKLSIATLKQLSDVYFTTFNLANPILDQKTYFQRTLGVAIDGNFGICIESCIVLVVMALGSMGQKALEEAGLAATPVSSPYAGPEGEMPGLDFFNEARKRFGFLMCEQDLQACQFYLLSGLSRDRDEWMLDMQSRLFWITSMFEAVLSQELNLPPSNSLQLEEHIALPKFISAQDIASFGSFRYPGDDPFFHYHFLSQLAHRLILTRARNSLFHFNPTADYPPEPVEDELIRQLEQWRERLPPMLQFDPKSPLTQAESPSDALVTAWLHARYFVARYHIGRPLLHRALERPASLTEGHLRKCRDAISAVLAWASVIQVTDTMRSCNPLKFFVCSQIFGQICVIYALSVSPYPYIRDIVSDVDKKWTKFAVGYLEAGAFSSPAIEQDFKIAKILCEDIGKV</sequence>
<organism evidence="5 6">
    <name type="scientific">Fusarium beomiforme</name>
    <dbReference type="NCBI Taxonomy" id="44412"/>
    <lineage>
        <taxon>Eukaryota</taxon>
        <taxon>Fungi</taxon>
        <taxon>Dikarya</taxon>
        <taxon>Ascomycota</taxon>
        <taxon>Pezizomycotina</taxon>
        <taxon>Sordariomycetes</taxon>
        <taxon>Hypocreomycetidae</taxon>
        <taxon>Hypocreales</taxon>
        <taxon>Nectriaceae</taxon>
        <taxon>Fusarium</taxon>
        <taxon>Fusarium burgessii species complex</taxon>
    </lineage>
</organism>
<feature type="region of interest" description="Disordered" evidence="2">
    <location>
        <begin position="490"/>
        <end position="549"/>
    </location>
</feature>
<dbReference type="InterPro" id="IPR029063">
    <property type="entry name" value="SAM-dependent_MTases_sf"/>
</dbReference>
<reference evidence="5" key="1">
    <citation type="journal article" date="2017" name="Mycologia">
        <title>Fusarium algeriense, sp. nov., a novel toxigenic crown rot pathogen of durum wheat from Algeria is nested in the Fusarium burgessii species complex.</title>
        <authorList>
            <person name="Laraba I."/>
            <person name="Keddad A."/>
            <person name="Boureghda H."/>
            <person name="Abdallah N."/>
            <person name="Vaughan M.M."/>
            <person name="Proctor R.H."/>
            <person name="Busman M."/>
            <person name="O'Donnell K."/>
        </authorList>
    </citation>
    <scope>NUCLEOTIDE SEQUENCE</scope>
    <source>
        <strain evidence="5">NRRL 25174</strain>
    </source>
</reference>
<evidence type="ECO:0000259" key="3">
    <source>
        <dbReference type="Pfam" id="PF00172"/>
    </source>
</evidence>
<feature type="compositionally biased region" description="Basic and acidic residues" evidence="2">
    <location>
        <begin position="792"/>
        <end position="805"/>
    </location>
</feature>
<dbReference type="OrthoDB" id="6133115at2759"/>
<reference evidence="5" key="2">
    <citation type="submission" date="2020-02" db="EMBL/GenBank/DDBJ databases">
        <title>Identification and distribution of gene clusters putatively required for synthesis of sphingolipid metabolism inhibitors in phylogenetically diverse species of the filamentous fungus Fusarium.</title>
        <authorList>
            <person name="Kim H.-S."/>
            <person name="Busman M."/>
            <person name="Brown D.W."/>
            <person name="Divon H."/>
            <person name="Uhlig S."/>
            <person name="Proctor R.H."/>
        </authorList>
    </citation>
    <scope>NUCLEOTIDE SEQUENCE</scope>
    <source>
        <strain evidence="5">NRRL 25174</strain>
    </source>
</reference>
<dbReference type="GO" id="GO:0008270">
    <property type="term" value="F:zinc ion binding"/>
    <property type="evidence" value="ECO:0007669"/>
    <property type="project" value="InterPro"/>
</dbReference>
<dbReference type="GO" id="GO:0000981">
    <property type="term" value="F:DNA-binding transcription factor activity, RNA polymerase II-specific"/>
    <property type="evidence" value="ECO:0007669"/>
    <property type="project" value="InterPro"/>
</dbReference>
<dbReference type="PANTHER" id="PTHR47785:SF6">
    <property type="entry name" value="ZN(II)2CYS6 TRANSCRIPTION FACTOR (EUROFUNG)"/>
    <property type="match status" value="1"/>
</dbReference>
<feature type="compositionally biased region" description="Polar residues" evidence="2">
    <location>
        <begin position="523"/>
        <end position="543"/>
    </location>
</feature>
<name>A0A9P5E037_9HYPO</name>
<evidence type="ECO:0000256" key="1">
    <source>
        <dbReference type="ARBA" id="ARBA00023242"/>
    </source>
</evidence>
<dbReference type="SUPFAM" id="SSF53335">
    <property type="entry name" value="S-adenosyl-L-methionine-dependent methyltransferases"/>
    <property type="match status" value="1"/>
</dbReference>
<gene>
    <name evidence="5" type="ORF">FBEOM_2465</name>
</gene>
<dbReference type="InterPro" id="IPR001138">
    <property type="entry name" value="Zn2Cys6_DnaBD"/>
</dbReference>
<dbReference type="CDD" id="cd00067">
    <property type="entry name" value="GAL4"/>
    <property type="match status" value="1"/>
</dbReference>
<dbReference type="InterPro" id="IPR053181">
    <property type="entry name" value="EcdB-like_regulator"/>
</dbReference>
<feature type="domain" description="Zn(2)-C6 fungal-type" evidence="3">
    <location>
        <begin position="750"/>
        <end position="769"/>
    </location>
</feature>
<dbReference type="GO" id="GO:0030798">
    <property type="term" value="F:trans-aconitate 2-methyltransferase activity"/>
    <property type="evidence" value="ECO:0007669"/>
    <property type="project" value="InterPro"/>
</dbReference>
<dbReference type="EMBL" id="PVQB02000088">
    <property type="protein sequence ID" value="KAF4343556.1"/>
    <property type="molecule type" value="Genomic_DNA"/>
</dbReference>
<dbReference type="Pfam" id="PF13649">
    <property type="entry name" value="Methyltransf_25"/>
    <property type="match status" value="1"/>
</dbReference>
<dbReference type="Pfam" id="PF00172">
    <property type="entry name" value="Zn_clus"/>
    <property type="match status" value="1"/>
</dbReference>
<evidence type="ECO:0000256" key="2">
    <source>
        <dbReference type="SAM" id="MobiDB-lite"/>
    </source>
</evidence>
<dbReference type="CDD" id="cd12148">
    <property type="entry name" value="fungal_TF_MHR"/>
    <property type="match status" value="1"/>
</dbReference>
<feature type="region of interest" description="Disordered" evidence="2">
    <location>
        <begin position="792"/>
        <end position="823"/>
    </location>
</feature>
<protein>
    <submittedName>
        <fullName evidence="5">C6 transcription factor</fullName>
    </submittedName>
</protein>
<feature type="domain" description="Methyltransferase" evidence="4">
    <location>
        <begin position="65"/>
        <end position="156"/>
    </location>
</feature>
<evidence type="ECO:0000313" key="5">
    <source>
        <dbReference type="EMBL" id="KAF4343556.1"/>
    </source>
</evidence>
<dbReference type="SUPFAM" id="SSF57701">
    <property type="entry name" value="Zn2/Cys6 DNA-binding domain"/>
    <property type="match status" value="1"/>
</dbReference>
<keyword evidence="1" id="KW-0539">Nucleus</keyword>
<comment type="caution">
    <text evidence="5">The sequence shown here is derived from an EMBL/GenBank/DDBJ whole genome shotgun (WGS) entry which is preliminary data.</text>
</comment>
<dbReference type="Gene3D" id="1.10.150.290">
    <property type="entry name" value="S-adenosyl-L-methionine-dependent methyltransferases"/>
    <property type="match status" value="1"/>
</dbReference>
<dbReference type="PANTHER" id="PTHR47785">
    <property type="entry name" value="ZN(II)2CYS6 TRANSCRIPTION FACTOR (EUROFUNG)-RELATED-RELATED"/>
    <property type="match status" value="1"/>
</dbReference>
<dbReference type="InterPro" id="IPR041698">
    <property type="entry name" value="Methyltransf_25"/>
</dbReference>
<evidence type="ECO:0000259" key="4">
    <source>
        <dbReference type="Pfam" id="PF13649"/>
    </source>
</evidence>